<organism evidence="2 3">
    <name type="scientific">Brassica napus</name>
    <name type="common">Rape</name>
    <dbReference type="NCBI Taxonomy" id="3708"/>
    <lineage>
        <taxon>Eukaryota</taxon>
        <taxon>Viridiplantae</taxon>
        <taxon>Streptophyta</taxon>
        <taxon>Embryophyta</taxon>
        <taxon>Tracheophyta</taxon>
        <taxon>Spermatophyta</taxon>
        <taxon>Magnoliopsida</taxon>
        <taxon>eudicotyledons</taxon>
        <taxon>Gunneridae</taxon>
        <taxon>Pentapetalae</taxon>
        <taxon>rosids</taxon>
        <taxon>malvids</taxon>
        <taxon>Brassicales</taxon>
        <taxon>Brassicaceae</taxon>
        <taxon>Brassiceae</taxon>
        <taxon>Brassica</taxon>
    </lineage>
</organism>
<evidence type="ECO:0000313" key="2">
    <source>
        <dbReference type="EMBL" id="KAH0872513.1"/>
    </source>
</evidence>
<name>A0ABQ7YX54_BRANA</name>
<proteinExistence type="predicted"/>
<gene>
    <name evidence="2" type="ORF">HID58_069875</name>
</gene>
<feature type="signal peptide" evidence="1">
    <location>
        <begin position="1"/>
        <end position="19"/>
    </location>
</feature>
<evidence type="ECO:0000313" key="3">
    <source>
        <dbReference type="Proteomes" id="UP000824890"/>
    </source>
</evidence>
<protein>
    <submittedName>
        <fullName evidence="2">Uncharacterized protein</fullName>
    </submittedName>
</protein>
<feature type="chain" id="PRO_5046853907" evidence="1">
    <location>
        <begin position="20"/>
        <end position="215"/>
    </location>
</feature>
<reference evidence="2 3" key="1">
    <citation type="submission" date="2021-05" db="EMBL/GenBank/DDBJ databases">
        <title>Genome Assembly of Synthetic Allotetraploid Brassica napus Reveals Homoeologous Exchanges between Subgenomes.</title>
        <authorList>
            <person name="Davis J.T."/>
        </authorList>
    </citation>
    <scope>NUCLEOTIDE SEQUENCE [LARGE SCALE GENOMIC DNA]</scope>
    <source>
        <strain evidence="3">cv. Da-Ae</strain>
        <tissue evidence="2">Seedling</tissue>
    </source>
</reference>
<sequence length="215" mass="24932">MGCCFVACFWAFNQCFSQAQFSLGFSYHLLNVDNKKSAADCFDAANELFVTSSAFINTYLTSSFNMIYPTHNYEQHNLNERKGGKEERLRFAVSEVLSTLMRGYVSAYRLIKFRRRFSEASVYKLKMNLKIKQTWRMKTENSQKPYSESTQFLEREEADKANHFPANSQPTKELRHNSLAIEHHMSSRTSHENWASEILVVNQSSIGEQRVVSSF</sequence>
<evidence type="ECO:0000256" key="1">
    <source>
        <dbReference type="SAM" id="SignalP"/>
    </source>
</evidence>
<dbReference type="Proteomes" id="UP000824890">
    <property type="component" value="Unassembled WGS sequence"/>
</dbReference>
<comment type="caution">
    <text evidence="2">The sequence shown here is derived from an EMBL/GenBank/DDBJ whole genome shotgun (WGS) entry which is preliminary data.</text>
</comment>
<dbReference type="EMBL" id="JAGKQM010000016">
    <property type="protein sequence ID" value="KAH0872513.1"/>
    <property type="molecule type" value="Genomic_DNA"/>
</dbReference>
<keyword evidence="3" id="KW-1185">Reference proteome</keyword>
<keyword evidence="1" id="KW-0732">Signal</keyword>
<accession>A0ABQ7YX54</accession>